<sequence>MGGRLPLGMIMRAADPMYGGYSGELGFEPSNPKVETLPLGYRGLSNKIVGVNHRRDSKFVIGSQRGVNPLRVWRSLSYLERKDSLELWMV</sequence>
<keyword evidence="2" id="KW-1185">Reference proteome</keyword>
<name>A0A4Y2GHS2_ARAVE</name>
<organism evidence="1 2">
    <name type="scientific">Araneus ventricosus</name>
    <name type="common">Orbweaver spider</name>
    <name type="synonym">Epeira ventricosa</name>
    <dbReference type="NCBI Taxonomy" id="182803"/>
    <lineage>
        <taxon>Eukaryota</taxon>
        <taxon>Metazoa</taxon>
        <taxon>Ecdysozoa</taxon>
        <taxon>Arthropoda</taxon>
        <taxon>Chelicerata</taxon>
        <taxon>Arachnida</taxon>
        <taxon>Araneae</taxon>
        <taxon>Araneomorphae</taxon>
        <taxon>Entelegynae</taxon>
        <taxon>Araneoidea</taxon>
        <taxon>Araneidae</taxon>
        <taxon>Araneus</taxon>
    </lineage>
</organism>
<proteinExistence type="predicted"/>
<dbReference type="EMBL" id="BGPR01001408">
    <property type="protein sequence ID" value="GBM53160.1"/>
    <property type="molecule type" value="Genomic_DNA"/>
</dbReference>
<evidence type="ECO:0000313" key="2">
    <source>
        <dbReference type="Proteomes" id="UP000499080"/>
    </source>
</evidence>
<dbReference type="AlphaFoldDB" id="A0A4Y2GHS2"/>
<accession>A0A4Y2GHS2</accession>
<reference evidence="1 2" key="1">
    <citation type="journal article" date="2019" name="Sci. Rep.">
        <title>Orb-weaving spider Araneus ventricosus genome elucidates the spidroin gene catalogue.</title>
        <authorList>
            <person name="Kono N."/>
            <person name="Nakamura H."/>
            <person name="Ohtoshi R."/>
            <person name="Moran D.A.P."/>
            <person name="Shinohara A."/>
            <person name="Yoshida Y."/>
            <person name="Fujiwara M."/>
            <person name="Mori M."/>
            <person name="Tomita M."/>
            <person name="Arakawa K."/>
        </authorList>
    </citation>
    <scope>NUCLEOTIDE SEQUENCE [LARGE SCALE GENOMIC DNA]</scope>
</reference>
<evidence type="ECO:0000313" key="1">
    <source>
        <dbReference type="EMBL" id="GBM53160.1"/>
    </source>
</evidence>
<dbReference type="Proteomes" id="UP000499080">
    <property type="component" value="Unassembled WGS sequence"/>
</dbReference>
<protein>
    <submittedName>
        <fullName evidence="1">Uncharacterized protein</fullName>
    </submittedName>
</protein>
<comment type="caution">
    <text evidence="1">The sequence shown here is derived from an EMBL/GenBank/DDBJ whole genome shotgun (WGS) entry which is preliminary data.</text>
</comment>
<gene>
    <name evidence="1" type="ORF">AVEN_90410_1</name>
</gene>